<proteinExistence type="predicted"/>
<dbReference type="GO" id="GO:0016787">
    <property type="term" value="F:hydrolase activity"/>
    <property type="evidence" value="ECO:0007669"/>
    <property type="project" value="UniProtKB-KW"/>
</dbReference>
<name>A0A419R2E1_9SPHN</name>
<dbReference type="PANTHER" id="PTHR46825:SF8">
    <property type="entry name" value="BETA-LACTAMASE-RELATED"/>
    <property type="match status" value="1"/>
</dbReference>
<dbReference type="Gene3D" id="3.40.710.10">
    <property type="entry name" value="DD-peptidase/beta-lactamase superfamily"/>
    <property type="match status" value="1"/>
</dbReference>
<dbReference type="SUPFAM" id="SSF56601">
    <property type="entry name" value="beta-lactamase/transpeptidase-like"/>
    <property type="match status" value="1"/>
</dbReference>
<accession>A0A419R2E1</accession>
<protein>
    <submittedName>
        <fullName evidence="2">Class A beta-lactamase-related serine hydrolase</fullName>
    </submittedName>
</protein>
<keyword evidence="3" id="KW-1185">Reference proteome</keyword>
<reference evidence="2 3" key="1">
    <citation type="submission" date="2018-09" db="EMBL/GenBank/DDBJ databases">
        <title>Altererythrobacter sp.Ery1 and Ery12, the genome sequencing of novel strains in genus Alterythrobacter.</title>
        <authorList>
            <person name="Cheng H."/>
            <person name="Wu Y.-H."/>
            <person name="Fang C."/>
            <person name="Xu X.-W."/>
        </authorList>
    </citation>
    <scope>NUCLEOTIDE SEQUENCE [LARGE SCALE GENOMIC DNA]</scope>
    <source>
        <strain evidence="2 3">Ery12</strain>
    </source>
</reference>
<keyword evidence="2" id="KW-0378">Hydrolase</keyword>
<dbReference type="InterPro" id="IPR050491">
    <property type="entry name" value="AmpC-like"/>
</dbReference>
<dbReference type="InterPro" id="IPR012338">
    <property type="entry name" value="Beta-lactam/transpept-like"/>
</dbReference>
<evidence type="ECO:0000259" key="1">
    <source>
        <dbReference type="Pfam" id="PF00144"/>
    </source>
</evidence>
<evidence type="ECO:0000313" key="3">
    <source>
        <dbReference type="Proteomes" id="UP000284322"/>
    </source>
</evidence>
<feature type="domain" description="Beta-lactamase-related" evidence="1">
    <location>
        <begin position="67"/>
        <end position="412"/>
    </location>
</feature>
<dbReference type="InterPro" id="IPR001466">
    <property type="entry name" value="Beta-lactam-related"/>
</dbReference>
<dbReference type="AlphaFoldDB" id="A0A419R2E1"/>
<evidence type="ECO:0000313" key="2">
    <source>
        <dbReference type="EMBL" id="RJX67915.1"/>
    </source>
</evidence>
<sequence length="441" mass="47367">MADSCRDKGMIVSDLCREAIRLGACIALAATVFSGPAHARAHTPGGDRPNALSCTAKLDDAAIAEIDRLAEGKIRSEQLPGGFTIALVCDGKIVKMSGYGFADEAHTIRMPADAVFPVASLTKTMTAFLAVKLAARGVVSLDAPIERYLPSTARLSPSLVARPVTLETLLLHTAGWPRDPSTRRNLLVESPHGFDPTILDPDSATVDRLYTALATDRAAGPPGVRRYSNMGYDVAGHVLERASGKSYARLLSDELTGPLGMTDTVVDRLQTMEARVPAGYSFDPTVRQLFRTPNWRSGELKGAAGVSSTAPDLARYLALLIDQTRLSAVLGGTEAVDTLLRPRLEYFDGPHALFAQALGWRMSHFGQYGNVYSHTGDADSHHAFLAFSPERRVGLVVLSTNGKDAMNELGDDILLHLFQRMKPLDAPAPSPSINRGKGILQ</sequence>
<gene>
    <name evidence="2" type="ORF">D6858_08160</name>
</gene>
<organism evidence="2 3">
    <name type="scientific">Tsuneonella suprasediminis</name>
    <dbReference type="NCBI Taxonomy" id="2306996"/>
    <lineage>
        <taxon>Bacteria</taxon>
        <taxon>Pseudomonadati</taxon>
        <taxon>Pseudomonadota</taxon>
        <taxon>Alphaproteobacteria</taxon>
        <taxon>Sphingomonadales</taxon>
        <taxon>Erythrobacteraceae</taxon>
        <taxon>Tsuneonella</taxon>
    </lineage>
</organism>
<dbReference type="PANTHER" id="PTHR46825">
    <property type="entry name" value="D-ALANYL-D-ALANINE-CARBOXYPEPTIDASE/ENDOPEPTIDASE AMPH"/>
    <property type="match status" value="1"/>
</dbReference>
<dbReference type="Pfam" id="PF00144">
    <property type="entry name" value="Beta-lactamase"/>
    <property type="match status" value="1"/>
</dbReference>
<comment type="caution">
    <text evidence="2">The sequence shown here is derived from an EMBL/GenBank/DDBJ whole genome shotgun (WGS) entry which is preliminary data.</text>
</comment>
<dbReference type="EMBL" id="RAHJ01000018">
    <property type="protein sequence ID" value="RJX67915.1"/>
    <property type="molecule type" value="Genomic_DNA"/>
</dbReference>
<dbReference type="Proteomes" id="UP000284322">
    <property type="component" value="Unassembled WGS sequence"/>
</dbReference>